<evidence type="ECO:0000313" key="4">
    <source>
        <dbReference type="EMBL" id="MVN90523.1"/>
    </source>
</evidence>
<dbReference type="AlphaFoldDB" id="A0A6I4IPS4"/>
<dbReference type="InterPro" id="IPR025330">
    <property type="entry name" value="DUF4236"/>
</dbReference>
<dbReference type="Pfam" id="PF08239">
    <property type="entry name" value="SH3_3"/>
    <property type="match status" value="1"/>
</dbReference>
<dbReference type="InterPro" id="IPR003646">
    <property type="entry name" value="SH3-like_bac-type"/>
</dbReference>
<reference evidence="4 5" key="1">
    <citation type="submission" date="2019-12" db="EMBL/GenBank/DDBJ databases">
        <title>Mucilaginibacter sp. HME9299 genome sequencing and assembly.</title>
        <authorList>
            <person name="Kang H."/>
            <person name="Kim H."/>
            <person name="Joh K."/>
        </authorList>
    </citation>
    <scope>NUCLEOTIDE SEQUENCE [LARGE SCALE GENOMIC DNA]</scope>
    <source>
        <strain evidence="4 5">HME9299</strain>
    </source>
</reference>
<accession>A0A6I4IPS4</accession>
<evidence type="ECO:0000259" key="3">
    <source>
        <dbReference type="Pfam" id="PF14020"/>
    </source>
</evidence>
<keyword evidence="1" id="KW-0812">Transmembrane</keyword>
<evidence type="ECO:0000313" key="5">
    <source>
        <dbReference type="Proteomes" id="UP000434850"/>
    </source>
</evidence>
<dbReference type="Gene3D" id="2.30.30.40">
    <property type="entry name" value="SH3 Domains"/>
    <property type="match status" value="1"/>
</dbReference>
<comment type="caution">
    <text evidence="4">The sequence shown here is derived from an EMBL/GenBank/DDBJ whole genome shotgun (WGS) entry which is preliminary data.</text>
</comment>
<dbReference type="RefSeq" id="WP_157540307.1">
    <property type="nucleotide sequence ID" value="NZ_WQLA01000002.1"/>
</dbReference>
<feature type="domain" description="SH3b" evidence="2">
    <location>
        <begin position="154"/>
        <end position="203"/>
    </location>
</feature>
<evidence type="ECO:0000259" key="2">
    <source>
        <dbReference type="Pfam" id="PF08239"/>
    </source>
</evidence>
<keyword evidence="5" id="KW-1185">Reference proteome</keyword>
<feature type="transmembrane region" description="Helical" evidence="1">
    <location>
        <begin position="113"/>
        <end position="131"/>
    </location>
</feature>
<sequence>MSWSYRKSFGAGPFRINFSKSGISYSVGVQGARVNFGHKGTYVNLNSHGISYRRKISSQHSSGYVPSTELMLDSSNDVHHISSAAIEQLTDTDSGNFIAELEQKAKLISYARWFGYFPMFILLVGLLFTSFSTQSVTTQPRTDSTFVRITSPVGVYIRKAPTAKSTVLRSATSDERFQLADSAKHKWLKVIVNGSTGYIGSRFAEVEHVHYDEVIKTHTTFSDLYIGYELVGITVIFTILIIWLKKKDRERFETELHYDMDEKFKNLYNQFSSHFATLSNSARIWQYLNKQHTSDLKRNAGASQLIKRTLIRGISSNRAPLPYFVTNVAIPSIKLNNLELYFLPERLLVKRGNIFAAVFYKNIKIEGYSSRFIEDESVPRDAQIVDHTWRYVNKRGGPDRRFNNNRQIPICAYSQYEITSNTGIYEVLTTSKQGAMDAFAGFLMQIGNLQSKMIIS</sequence>
<name>A0A6I4IPS4_9SPHI</name>
<dbReference type="Proteomes" id="UP000434850">
    <property type="component" value="Unassembled WGS sequence"/>
</dbReference>
<feature type="transmembrane region" description="Helical" evidence="1">
    <location>
        <begin position="225"/>
        <end position="244"/>
    </location>
</feature>
<proteinExistence type="predicted"/>
<organism evidence="4 5">
    <name type="scientific">Mucilaginibacter aquatilis</name>
    <dbReference type="NCBI Taxonomy" id="1517760"/>
    <lineage>
        <taxon>Bacteria</taxon>
        <taxon>Pseudomonadati</taxon>
        <taxon>Bacteroidota</taxon>
        <taxon>Sphingobacteriia</taxon>
        <taxon>Sphingobacteriales</taxon>
        <taxon>Sphingobacteriaceae</taxon>
        <taxon>Mucilaginibacter</taxon>
    </lineage>
</organism>
<feature type="domain" description="DUF4236" evidence="3">
    <location>
        <begin position="3"/>
        <end position="53"/>
    </location>
</feature>
<gene>
    <name evidence="4" type="ORF">GO816_05230</name>
</gene>
<dbReference type="Pfam" id="PF14020">
    <property type="entry name" value="DUF4236"/>
    <property type="match status" value="1"/>
</dbReference>
<evidence type="ECO:0000256" key="1">
    <source>
        <dbReference type="SAM" id="Phobius"/>
    </source>
</evidence>
<dbReference type="EMBL" id="WQLA01000002">
    <property type="protein sequence ID" value="MVN90523.1"/>
    <property type="molecule type" value="Genomic_DNA"/>
</dbReference>
<protein>
    <submittedName>
        <fullName evidence="4">DUF4236 domain-containing protein</fullName>
    </submittedName>
</protein>
<keyword evidence="1" id="KW-0472">Membrane</keyword>
<keyword evidence="1" id="KW-1133">Transmembrane helix</keyword>
<dbReference type="OrthoDB" id="9806903at2"/>